<keyword evidence="1" id="KW-0472">Membrane</keyword>
<reference evidence="2 3" key="1">
    <citation type="submission" date="2016-12" db="EMBL/GenBank/DDBJ databases">
        <title>Genomic comparison of strains in the 'Actinomyces naeslundii' group.</title>
        <authorList>
            <person name="Mughal S.R."/>
            <person name="Do T."/>
            <person name="Gilbert S.C."/>
            <person name="Witherden E.A."/>
            <person name="Didelot X."/>
            <person name="Beighton D."/>
        </authorList>
    </citation>
    <scope>NUCLEOTIDE SEQUENCE [LARGE SCALE GENOMIC DNA]</scope>
    <source>
        <strain evidence="2 3">NCTC 10301</strain>
    </source>
</reference>
<organism evidence="2 3">
    <name type="scientific">Actinomyces naeslundii</name>
    <dbReference type="NCBI Taxonomy" id="1655"/>
    <lineage>
        <taxon>Bacteria</taxon>
        <taxon>Bacillati</taxon>
        <taxon>Actinomycetota</taxon>
        <taxon>Actinomycetes</taxon>
        <taxon>Actinomycetales</taxon>
        <taxon>Actinomycetaceae</taxon>
        <taxon>Actinomyces</taxon>
    </lineage>
</organism>
<dbReference type="Proteomes" id="UP000187035">
    <property type="component" value="Unassembled WGS sequence"/>
</dbReference>
<evidence type="ECO:0000313" key="2">
    <source>
        <dbReference type="EMBL" id="OMG37213.1"/>
    </source>
</evidence>
<sequence length="113" mass="12608">MRPRGTSVFVMPMGAARTLMVPSVIGLLMVMALTLVETRRTLMRFRVVTVPTRVMVTGLMRTLTVTLSLARTTPMPLTVPSMMRLAVMVTQMLSLVMVSRMVTVLGRILTRNR</sequence>
<feature type="transmembrane region" description="Helical" evidence="1">
    <location>
        <begin position="82"/>
        <end position="103"/>
    </location>
</feature>
<name>A0A854D9R8_ACTNA</name>
<accession>A0A854D9R8</accession>
<feature type="transmembrane region" description="Helical" evidence="1">
    <location>
        <begin position="50"/>
        <end position="70"/>
    </location>
</feature>
<protein>
    <submittedName>
        <fullName evidence="2">Uncharacterized protein</fullName>
    </submittedName>
</protein>
<feature type="transmembrane region" description="Helical" evidence="1">
    <location>
        <begin position="20"/>
        <end position="38"/>
    </location>
</feature>
<keyword evidence="1" id="KW-0812">Transmembrane</keyword>
<evidence type="ECO:0000313" key="3">
    <source>
        <dbReference type="Proteomes" id="UP000187035"/>
    </source>
</evidence>
<comment type="caution">
    <text evidence="2">The sequence shown here is derived from an EMBL/GenBank/DDBJ whole genome shotgun (WGS) entry which is preliminary data.</text>
</comment>
<proteinExistence type="predicted"/>
<gene>
    <name evidence="2" type="ORF">BKH33_04895</name>
</gene>
<keyword evidence="1" id="KW-1133">Transmembrane helix</keyword>
<dbReference type="EMBL" id="MSRR01000009">
    <property type="protein sequence ID" value="OMG37213.1"/>
    <property type="molecule type" value="Genomic_DNA"/>
</dbReference>
<evidence type="ECO:0000256" key="1">
    <source>
        <dbReference type="SAM" id="Phobius"/>
    </source>
</evidence>
<dbReference type="AlphaFoldDB" id="A0A854D9R8"/>